<dbReference type="InterPro" id="IPR013780">
    <property type="entry name" value="Glyco_hydro_b"/>
</dbReference>
<protein>
    <submittedName>
        <fullName evidence="1">Uncharacterized protein</fullName>
    </submittedName>
</protein>
<accession>A0A2K8Z9W5</accession>
<name>A0A2K8Z9W5_9BACT</name>
<keyword evidence="2" id="KW-1185">Reference proteome</keyword>
<dbReference type="AlphaFoldDB" id="A0A2K8Z9W5"/>
<organism evidence="1 2">
    <name type="scientific">Spirosoma pollinicola</name>
    <dbReference type="NCBI Taxonomy" id="2057025"/>
    <lineage>
        <taxon>Bacteria</taxon>
        <taxon>Pseudomonadati</taxon>
        <taxon>Bacteroidota</taxon>
        <taxon>Cytophagia</taxon>
        <taxon>Cytophagales</taxon>
        <taxon>Cytophagaceae</taxon>
        <taxon>Spirosoma</taxon>
    </lineage>
</organism>
<evidence type="ECO:0000313" key="1">
    <source>
        <dbReference type="EMBL" id="AUD06673.1"/>
    </source>
</evidence>
<sequence length="91" mass="10083">MNGNSVSIYDTRFWKVYGEGPSTEKQAKLTGQGFNEGKTKFTSADIRFTTKGDVLYAALMDWPNDCKVTIKSLAQNSLNQPKVVNTEKSVS</sequence>
<gene>
    <name evidence="1" type="ORF">CWM47_35400</name>
</gene>
<dbReference type="Proteomes" id="UP000232883">
    <property type="component" value="Chromosome"/>
</dbReference>
<evidence type="ECO:0000313" key="2">
    <source>
        <dbReference type="Proteomes" id="UP000232883"/>
    </source>
</evidence>
<dbReference type="Gene3D" id="2.60.40.1180">
    <property type="entry name" value="Golgi alpha-mannosidase II"/>
    <property type="match status" value="1"/>
</dbReference>
<proteinExistence type="predicted"/>
<reference evidence="1 2" key="1">
    <citation type="submission" date="2017-11" db="EMBL/GenBank/DDBJ databases">
        <title>Taxonomic description and genome sequences of Spirosoma HA7 sp. nov., isolated from pollen microhabitat of Corylus avellana.</title>
        <authorList>
            <person name="Ambika Manirajan B."/>
            <person name="Suarez C."/>
            <person name="Ratering S."/>
            <person name="Geissler-Plaum R."/>
            <person name="Cardinale M."/>
            <person name="Sylvia S."/>
        </authorList>
    </citation>
    <scope>NUCLEOTIDE SEQUENCE [LARGE SCALE GENOMIC DNA]</scope>
    <source>
        <strain evidence="1 2">HA7</strain>
    </source>
</reference>
<dbReference type="OrthoDB" id="107551at2"/>
<dbReference type="EMBL" id="CP025096">
    <property type="protein sequence ID" value="AUD06673.1"/>
    <property type="molecule type" value="Genomic_DNA"/>
</dbReference>
<dbReference type="RefSeq" id="WP_100993210.1">
    <property type="nucleotide sequence ID" value="NZ_CP025096.1"/>
</dbReference>
<dbReference type="KEGG" id="spir:CWM47_35400"/>